<evidence type="ECO:0000313" key="2">
    <source>
        <dbReference type="EMBL" id="GAA3159119.1"/>
    </source>
</evidence>
<sequence length="298" mass="30758">MTVTDTAAELARSREPYVQATVVRAQKPTSAHAGDTALVRADGRIDGFVGGTCAEASVREYGLMTLSTNEPLLLRIVPGEATPQTSEEGAVTVANPCLSGGSVEIFLEPRVPAPRMLVVGDSPIAEALARLGRPLGYDVELVSGQDAAPHADDAAVVVASHGRGEEPALSAALRLGVPYVGLIASRIRGAAVLSALDVPDDQRARVHSPAGLDIGGRTAAEIALSVLAEIVQERRSAERHAAPSPTAPERAVDPVCGMTVAAVDSSPQATVDGVTTWFCCDGCRTAFLADPARYAPAP</sequence>
<dbReference type="PANTHER" id="PTHR30388:SF4">
    <property type="entry name" value="MOLYBDENUM COFACTOR INSERTION CHAPERONE PAOD"/>
    <property type="match status" value="1"/>
</dbReference>
<dbReference type="PANTHER" id="PTHR30388">
    <property type="entry name" value="ALDEHYDE OXIDOREDUCTASE MOLYBDENUM COFACTOR ASSEMBLY PROTEIN"/>
    <property type="match status" value="1"/>
</dbReference>
<dbReference type="Gene3D" id="3.40.50.720">
    <property type="entry name" value="NAD(P)-binding Rossmann-like Domain"/>
    <property type="match status" value="1"/>
</dbReference>
<dbReference type="Pfam" id="PF04945">
    <property type="entry name" value="YHS"/>
    <property type="match status" value="1"/>
</dbReference>
<comment type="caution">
    <text evidence="2">The sequence shown here is derived from an EMBL/GenBank/DDBJ whole genome shotgun (WGS) entry which is preliminary data.</text>
</comment>
<keyword evidence="3" id="KW-1185">Reference proteome</keyword>
<evidence type="ECO:0000313" key="3">
    <source>
        <dbReference type="Proteomes" id="UP001499924"/>
    </source>
</evidence>
<organism evidence="2 3">
    <name type="scientific">Blastococcus jejuensis</name>
    <dbReference type="NCBI Taxonomy" id="351224"/>
    <lineage>
        <taxon>Bacteria</taxon>
        <taxon>Bacillati</taxon>
        <taxon>Actinomycetota</taxon>
        <taxon>Actinomycetes</taxon>
        <taxon>Geodermatophilales</taxon>
        <taxon>Geodermatophilaceae</taxon>
        <taxon>Blastococcus</taxon>
    </lineage>
</organism>
<reference evidence="3" key="1">
    <citation type="journal article" date="2019" name="Int. J. Syst. Evol. Microbiol.">
        <title>The Global Catalogue of Microorganisms (GCM) 10K type strain sequencing project: providing services to taxonomists for standard genome sequencing and annotation.</title>
        <authorList>
            <consortium name="The Broad Institute Genomics Platform"/>
            <consortium name="The Broad Institute Genome Sequencing Center for Infectious Disease"/>
            <person name="Wu L."/>
            <person name="Ma J."/>
        </authorList>
    </citation>
    <scope>NUCLEOTIDE SEQUENCE [LARGE SCALE GENOMIC DNA]</scope>
    <source>
        <strain evidence="3">JCM 15614</strain>
    </source>
</reference>
<dbReference type="RefSeq" id="WP_344687282.1">
    <property type="nucleotide sequence ID" value="NZ_BAAAVV010000002.1"/>
</dbReference>
<proteinExistence type="predicted"/>
<accession>A0ABP6NVH2</accession>
<dbReference type="InterPro" id="IPR011017">
    <property type="entry name" value="TRASH_dom"/>
</dbReference>
<feature type="domain" description="TRASH" evidence="1">
    <location>
        <begin position="253"/>
        <end position="291"/>
    </location>
</feature>
<name>A0ABP6NVH2_9ACTN</name>
<dbReference type="InterPro" id="IPR027051">
    <property type="entry name" value="XdhC_Rossmann_dom"/>
</dbReference>
<evidence type="ECO:0000259" key="1">
    <source>
        <dbReference type="SMART" id="SM00746"/>
    </source>
</evidence>
<dbReference type="InterPro" id="IPR052698">
    <property type="entry name" value="MoCofactor_Util/Proc"/>
</dbReference>
<dbReference type="InterPro" id="IPR007029">
    <property type="entry name" value="YHS_dom"/>
</dbReference>
<dbReference type="InterPro" id="IPR003777">
    <property type="entry name" value="XdhC_CoxI"/>
</dbReference>
<dbReference type="SUPFAM" id="SSF47240">
    <property type="entry name" value="Ferritin-like"/>
    <property type="match status" value="1"/>
</dbReference>
<dbReference type="Pfam" id="PF13478">
    <property type="entry name" value="XdhC_C"/>
    <property type="match status" value="1"/>
</dbReference>
<dbReference type="Proteomes" id="UP001499924">
    <property type="component" value="Unassembled WGS sequence"/>
</dbReference>
<gene>
    <name evidence="2" type="ORF">GCM10010531_08120</name>
</gene>
<protein>
    <submittedName>
        <fullName evidence="2">XdhC family protein</fullName>
    </submittedName>
</protein>
<dbReference type="EMBL" id="BAAAVV010000002">
    <property type="protein sequence ID" value="GAA3159119.1"/>
    <property type="molecule type" value="Genomic_DNA"/>
</dbReference>
<dbReference type="InterPro" id="IPR009078">
    <property type="entry name" value="Ferritin-like_SF"/>
</dbReference>
<dbReference type="Pfam" id="PF02625">
    <property type="entry name" value="XdhC_CoxI"/>
    <property type="match status" value="1"/>
</dbReference>
<dbReference type="SMART" id="SM00746">
    <property type="entry name" value="TRASH"/>
    <property type="match status" value="1"/>
</dbReference>